<keyword evidence="1" id="KW-0929">Antimicrobial</keyword>
<dbReference type="AlphaFoldDB" id="A0AA86MCL3"/>
<evidence type="ECO:0000259" key="3">
    <source>
        <dbReference type="Pfam" id="PF16754"/>
    </source>
</evidence>
<organism evidence="4 5">
    <name type="scientific">Limnobacter thiooxidans</name>
    <dbReference type="NCBI Taxonomy" id="131080"/>
    <lineage>
        <taxon>Bacteria</taxon>
        <taxon>Pseudomonadati</taxon>
        <taxon>Pseudomonadota</taxon>
        <taxon>Betaproteobacteria</taxon>
        <taxon>Burkholderiales</taxon>
        <taxon>Burkholderiaceae</taxon>
        <taxon>Limnobacter</taxon>
    </lineage>
</organism>
<dbReference type="SUPFAM" id="SSF53955">
    <property type="entry name" value="Lysozyme-like"/>
    <property type="match status" value="1"/>
</dbReference>
<evidence type="ECO:0000256" key="1">
    <source>
        <dbReference type="ARBA" id="ARBA00022529"/>
    </source>
</evidence>
<protein>
    <recommendedName>
        <fullName evidence="3">Pesticin C-terminal domain-containing protein</fullName>
    </recommendedName>
</protein>
<dbReference type="GO" id="GO:0003796">
    <property type="term" value="F:lysozyme activity"/>
    <property type="evidence" value="ECO:0007669"/>
    <property type="project" value="InterPro"/>
</dbReference>
<gene>
    <name evidence="4" type="ORF">RGQ30_05020</name>
</gene>
<dbReference type="InterPro" id="IPR023347">
    <property type="entry name" value="Lysozyme_dom_sf"/>
</dbReference>
<feature type="domain" description="Pesticin C-terminal" evidence="3">
    <location>
        <begin position="2"/>
        <end position="92"/>
    </location>
</feature>
<keyword evidence="2" id="KW-0081">Bacteriolytic enzyme</keyword>
<dbReference type="Gene3D" id="1.10.530.40">
    <property type="match status" value="1"/>
</dbReference>
<dbReference type="Proteomes" id="UP001329151">
    <property type="component" value="Chromosome"/>
</dbReference>
<evidence type="ECO:0000256" key="2">
    <source>
        <dbReference type="ARBA" id="ARBA00022638"/>
    </source>
</evidence>
<keyword evidence="5" id="KW-1185">Reference proteome</keyword>
<dbReference type="GO" id="GO:0042742">
    <property type="term" value="P:defense response to bacterium"/>
    <property type="evidence" value="ECO:0007669"/>
    <property type="project" value="UniProtKB-KW"/>
</dbReference>
<evidence type="ECO:0000313" key="4">
    <source>
        <dbReference type="EMBL" id="BET25001.1"/>
    </source>
</evidence>
<dbReference type="InterPro" id="IPR023346">
    <property type="entry name" value="Lysozyme-like_dom_sf"/>
</dbReference>
<reference evidence="4 5" key="1">
    <citation type="submission" date="2023-10" db="EMBL/GenBank/DDBJ databases">
        <title>Complete Genome Sequence of Limnobacter thiooxidans CS-K2T, Isolated from freshwater lake sediments in Bavaria, Germany.</title>
        <authorList>
            <person name="Naruki M."/>
            <person name="Watanabe A."/>
            <person name="Warashina T."/>
            <person name="Morita T."/>
            <person name="Arakawa K."/>
        </authorList>
    </citation>
    <scope>NUCLEOTIDE SEQUENCE [LARGE SCALE GENOMIC DNA]</scope>
    <source>
        <strain evidence="4 5">CS-K2</strain>
    </source>
</reference>
<accession>A0AA86MCL3</accession>
<dbReference type="KEGG" id="lto:RGQ30_05020"/>
<dbReference type="InterPro" id="IPR031922">
    <property type="entry name" value="Pesticin_C"/>
</dbReference>
<dbReference type="Pfam" id="PF16754">
    <property type="entry name" value="Pesticin"/>
    <property type="match status" value="1"/>
</dbReference>
<name>A0AA86MCL3_9BURK</name>
<evidence type="ECO:0000313" key="5">
    <source>
        <dbReference type="Proteomes" id="UP001329151"/>
    </source>
</evidence>
<dbReference type="EMBL" id="AP028947">
    <property type="protein sequence ID" value="BET25001.1"/>
    <property type="molecule type" value="Genomic_DNA"/>
</dbReference>
<proteinExistence type="predicted"/>
<sequence length="121" mass="13660">MGLKKHEASNVLAKSPLTISTTECMQIDQMVKSHHLLQLAKRYNSSISGSSKKFEDLKPEFQTVITSVSFQHGLELARSAPKFWAAAIAQDWALVVKIPRAFEDQYPTRRNKEADLMEQAL</sequence>
<dbReference type="GO" id="GO:0031640">
    <property type="term" value="P:killing of cells of another organism"/>
    <property type="evidence" value="ECO:0007669"/>
    <property type="project" value="UniProtKB-KW"/>
</dbReference>